<dbReference type="InterPro" id="IPR034457">
    <property type="entry name" value="Organic_radical-activating"/>
</dbReference>
<dbReference type="GO" id="GO:0016491">
    <property type="term" value="F:oxidoreductase activity"/>
    <property type="evidence" value="ECO:0007669"/>
    <property type="project" value="InterPro"/>
</dbReference>
<dbReference type="AlphaFoldDB" id="A0A943I4I8"/>
<dbReference type="GO" id="GO:0051539">
    <property type="term" value="F:4 iron, 4 sulfur cluster binding"/>
    <property type="evidence" value="ECO:0007669"/>
    <property type="project" value="UniProtKB-KW"/>
</dbReference>
<evidence type="ECO:0000256" key="2">
    <source>
        <dbReference type="ARBA" id="ARBA00022485"/>
    </source>
</evidence>
<evidence type="ECO:0000259" key="7">
    <source>
        <dbReference type="PROSITE" id="PS51918"/>
    </source>
</evidence>
<feature type="domain" description="Radical SAM core" evidence="7">
    <location>
        <begin position="19"/>
        <end position="258"/>
    </location>
</feature>
<keyword evidence="5" id="KW-0408">Iron</keyword>
<evidence type="ECO:0000313" key="9">
    <source>
        <dbReference type="Proteomes" id="UP000754226"/>
    </source>
</evidence>
<dbReference type="SFLD" id="SFLDG01066">
    <property type="entry name" value="organic_radical-activating_enz"/>
    <property type="match status" value="1"/>
</dbReference>
<dbReference type="InterPro" id="IPR007197">
    <property type="entry name" value="rSAM"/>
</dbReference>
<dbReference type="PIRSF" id="PIRSF000371">
    <property type="entry name" value="PFL_act_enz"/>
    <property type="match status" value="1"/>
</dbReference>
<evidence type="ECO:0000256" key="4">
    <source>
        <dbReference type="ARBA" id="ARBA00022723"/>
    </source>
</evidence>
<dbReference type="GO" id="GO:0046872">
    <property type="term" value="F:metal ion binding"/>
    <property type="evidence" value="ECO:0007669"/>
    <property type="project" value="UniProtKB-KW"/>
</dbReference>
<dbReference type="SFLD" id="SFLDS00029">
    <property type="entry name" value="Radical_SAM"/>
    <property type="match status" value="1"/>
</dbReference>
<proteinExistence type="predicted"/>
<dbReference type="Proteomes" id="UP000754226">
    <property type="component" value="Unassembled WGS sequence"/>
</dbReference>
<evidence type="ECO:0000256" key="5">
    <source>
        <dbReference type="ARBA" id="ARBA00023004"/>
    </source>
</evidence>
<sequence length="258" mass="28866">MTLEQTKGMVLRIERSSIHDGDGMRTVVFLKGCPLRCQWCSTPESQAFQVETTVDGSQSYGKEMTVADVMKEVRKDTAFYFISGGGMTLSGGELLAQPDFSLALLKAATMEGISTAVETSFFGKEETIAAMVPYVDTFYVDLKAVTPSLHKTYCGADNRLILHNIKFLDSQKGDFRLILRTPLIPGVNDSEEELHKIGTFCQSLDRLVHLQLLPYHALGSVTYKKLGRDYLMKSVKTPTPDRMDRCRKILQTYDITVQ</sequence>
<dbReference type="Gene3D" id="3.20.20.70">
    <property type="entry name" value="Aldolase class I"/>
    <property type="match status" value="1"/>
</dbReference>
<reference evidence="8" key="1">
    <citation type="submission" date="2021-02" db="EMBL/GenBank/DDBJ databases">
        <title>Infant gut strain persistence is associated with maternal origin, phylogeny, and functional potential including surface adhesion and iron acquisition.</title>
        <authorList>
            <person name="Lou Y.C."/>
        </authorList>
    </citation>
    <scope>NUCLEOTIDE SEQUENCE</scope>
    <source>
        <strain evidence="8">L3_106_000M1_dasL3_106_000M1_concoct_15</strain>
    </source>
</reference>
<gene>
    <name evidence="8" type="ORF">KHX13_00625</name>
</gene>
<keyword evidence="3" id="KW-0949">S-adenosyl-L-methionine</keyword>
<organism evidence="8 9">
    <name type="scientific">Acidaminococcus intestini</name>
    <dbReference type="NCBI Taxonomy" id="187327"/>
    <lineage>
        <taxon>Bacteria</taxon>
        <taxon>Bacillati</taxon>
        <taxon>Bacillota</taxon>
        <taxon>Negativicutes</taxon>
        <taxon>Acidaminococcales</taxon>
        <taxon>Acidaminococcaceae</taxon>
        <taxon>Acidaminococcus</taxon>
    </lineage>
</organism>
<accession>A0A943I4I8</accession>
<keyword evidence="6" id="KW-0411">Iron-sulfur</keyword>
<dbReference type="PANTHER" id="PTHR30352">
    <property type="entry name" value="PYRUVATE FORMATE-LYASE-ACTIVATING ENZYME"/>
    <property type="match status" value="1"/>
</dbReference>
<name>A0A943I4I8_9FIRM</name>
<dbReference type="InterPro" id="IPR058240">
    <property type="entry name" value="rSAM_sf"/>
</dbReference>
<evidence type="ECO:0000313" key="8">
    <source>
        <dbReference type="EMBL" id="MBS5518843.1"/>
    </source>
</evidence>
<dbReference type="InterPro" id="IPR013785">
    <property type="entry name" value="Aldolase_TIM"/>
</dbReference>
<dbReference type="PANTHER" id="PTHR30352:SF4">
    <property type="entry name" value="PYRUVATE FORMATE-LYASE 2-ACTIVATING ENZYME"/>
    <property type="match status" value="1"/>
</dbReference>
<dbReference type="SUPFAM" id="SSF102114">
    <property type="entry name" value="Radical SAM enzymes"/>
    <property type="match status" value="1"/>
</dbReference>
<dbReference type="CDD" id="cd01335">
    <property type="entry name" value="Radical_SAM"/>
    <property type="match status" value="1"/>
</dbReference>
<keyword evidence="2" id="KW-0004">4Fe-4S</keyword>
<keyword evidence="4" id="KW-0479">Metal-binding</keyword>
<comment type="caution">
    <text evidence="8">The sequence shown here is derived from an EMBL/GenBank/DDBJ whole genome shotgun (WGS) entry which is preliminary data.</text>
</comment>
<dbReference type="InterPro" id="IPR012839">
    <property type="entry name" value="Organic_radical_activase"/>
</dbReference>
<evidence type="ECO:0000256" key="3">
    <source>
        <dbReference type="ARBA" id="ARBA00022691"/>
    </source>
</evidence>
<dbReference type="Pfam" id="PF04055">
    <property type="entry name" value="Radical_SAM"/>
    <property type="match status" value="1"/>
</dbReference>
<evidence type="ECO:0000256" key="6">
    <source>
        <dbReference type="ARBA" id="ARBA00023014"/>
    </source>
</evidence>
<dbReference type="PROSITE" id="PS51918">
    <property type="entry name" value="RADICAL_SAM"/>
    <property type="match status" value="1"/>
</dbReference>
<evidence type="ECO:0000256" key="1">
    <source>
        <dbReference type="ARBA" id="ARBA00001966"/>
    </source>
</evidence>
<dbReference type="NCBIfam" id="TIGR02494">
    <property type="entry name" value="PFLE_PFLC"/>
    <property type="match status" value="1"/>
</dbReference>
<protein>
    <submittedName>
        <fullName evidence="8">Glycyl-radical enzyme activating protein</fullName>
    </submittedName>
</protein>
<dbReference type="EMBL" id="JAGZCZ010000001">
    <property type="protein sequence ID" value="MBS5518843.1"/>
    <property type="molecule type" value="Genomic_DNA"/>
</dbReference>
<comment type="cofactor">
    <cofactor evidence="1">
        <name>[4Fe-4S] cluster</name>
        <dbReference type="ChEBI" id="CHEBI:49883"/>
    </cofactor>
</comment>